<accession>A0ACD0NQ73</accession>
<reference evidence="1 2" key="1">
    <citation type="journal article" date="2018" name="Mol. Biol. Evol.">
        <title>Broad Genomic Sampling Reveals a Smut Pathogenic Ancestry of the Fungal Clade Ustilaginomycotina.</title>
        <authorList>
            <person name="Kijpornyongpan T."/>
            <person name="Mondo S.J."/>
            <person name="Barry K."/>
            <person name="Sandor L."/>
            <person name="Lee J."/>
            <person name="Lipzen A."/>
            <person name="Pangilinan J."/>
            <person name="LaButti K."/>
            <person name="Hainaut M."/>
            <person name="Henrissat B."/>
            <person name="Grigoriev I.V."/>
            <person name="Spatafora J.W."/>
            <person name="Aime M.C."/>
        </authorList>
    </citation>
    <scope>NUCLEOTIDE SEQUENCE [LARGE SCALE GENOMIC DNA]</scope>
    <source>
        <strain evidence="1 2">SA 807</strain>
    </source>
</reference>
<evidence type="ECO:0000313" key="1">
    <source>
        <dbReference type="EMBL" id="PWN47980.1"/>
    </source>
</evidence>
<dbReference type="Proteomes" id="UP000245626">
    <property type="component" value="Unassembled WGS sequence"/>
</dbReference>
<evidence type="ECO:0000313" key="2">
    <source>
        <dbReference type="Proteomes" id="UP000245626"/>
    </source>
</evidence>
<dbReference type="EMBL" id="KZ820293">
    <property type="protein sequence ID" value="PWN47980.1"/>
    <property type="molecule type" value="Genomic_DNA"/>
</dbReference>
<gene>
    <name evidence="1" type="ORF">IE53DRAFT_364267</name>
</gene>
<protein>
    <submittedName>
        <fullName evidence="1">Uncharacterized protein</fullName>
    </submittedName>
</protein>
<sequence>MSRHRAVRNLDLEEELAEDDYYSDEDPYENITTDEQESLAEALSLALELLGPSESSGISEREIKDALWDSYFDVDTAVGHLVEEKSRREAKAERERQKAAMIGRSRPDIAGPSMRNPDKPQGASIGICSSNATLLAASRPSIGRGSWSGRARGVAGLGRGGRAGLAKRNLAAIAPGGLPAAEPSRLNQPTKLKLSDSAFSRSSHSSGKATTGSKLSSLLETQRLNKRPAETESQPSHPSSVGIVASAITSSTGRPSKLAALAAARSGSSSPRSSPVNPSMLSIDQSRSCSSASESSSTAKPLSKLQQRMQANLAAKQELKKTTSGENDTRVGSDAMDEDERSQREEIVSTCYGSDLPVALLFPHATISPESGQEAGVDDVDARSSLFSTPSLRDSGPPLSASVPGGTPFAAFIGQPAGNDLNQDQTWMEALRTAFSGPSPDDIVMRAREGTNLAAKTVLPARSAAAK</sequence>
<proteinExistence type="predicted"/>
<keyword evidence="2" id="KW-1185">Reference proteome</keyword>
<organism evidence="1 2">
    <name type="scientific">Violaceomyces palustris</name>
    <dbReference type="NCBI Taxonomy" id="1673888"/>
    <lineage>
        <taxon>Eukaryota</taxon>
        <taxon>Fungi</taxon>
        <taxon>Dikarya</taxon>
        <taxon>Basidiomycota</taxon>
        <taxon>Ustilaginomycotina</taxon>
        <taxon>Ustilaginomycetes</taxon>
        <taxon>Violaceomycetales</taxon>
        <taxon>Violaceomycetaceae</taxon>
        <taxon>Violaceomyces</taxon>
    </lineage>
</organism>
<name>A0ACD0NQ73_9BASI</name>